<gene>
    <name evidence="7" type="ORF">AB6A68_06860</name>
</gene>
<dbReference type="Pfam" id="PF00501">
    <property type="entry name" value="AMP-binding"/>
    <property type="match status" value="1"/>
</dbReference>
<feature type="domain" description="AMP-binding enzyme C-terminal" evidence="6">
    <location>
        <begin position="421"/>
        <end position="496"/>
    </location>
</feature>
<dbReference type="RefSeq" id="WP_369084451.1">
    <property type="nucleotide sequence ID" value="NZ_JBFSHR010000019.1"/>
</dbReference>
<evidence type="ECO:0000256" key="2">
    <source>
        <dbReference type="ARBA" id="ARBA00022598"/>
    </source>
</evidence>
<dbReference type="Gene3D" id="3.30.300.30">
    <property type="match status" value="1"/>
</dbReference>
<evidence type="ECO:0000259" key="5">
    <source>
        <dbReference type="Pfam" id="PF00501"/>
    </source>
</evidence>
<dbReference type="Pfam" id="PF13193">
    <property type="entry name" value="AMP-binding_C"/>
    <property type="match status" value="1"/>
</dbReference>
<comment type="caution">
    <text evidence="7">The sequence shown here is derived from an EMBL/GenBank/DDBJ whole genome shotgun (WGS) entry which is preliminary data.</text>
</comment>
<organism evidence="7 8">
    <name type="scientific">Ferrimicrobium acidiphilum</name>
    <dbReference type="NCBI Taxonomy" id="121039"/>
    <lineage>
        <taxon>Bacteria</taxon>
        <taxon>Bacillati</taxon>
        <taxon>Actinomycetota</taxon>
        <taxon>Acidimicrobiia</taxon>
        <taxon>Acidimicrobiales</taxon>
        <taxon>Acidimicrobiaceae</taxon>
        <taxon>Ferrimicrobium</taxon>
    </lineage>
</organism>
<feature type="domain" description="AMP-dependent synthetase/ligase" evidence="5">
    <location>
        <begin position="13"/>
        <end position="372"/>
    </location>
</feature>
<dbReference type="EMBL" id="JBFSHR010000019">
    <property type="protein sequence ID" value="MEX6429559.1"/>
    <property type="molecule type" value="Genomic_DNA"/>
</dbReference>
<dbReference type="PANTHER" id="PTHR43859">
    <property type="entry name" value="ACYL-ACTIVATING ENZYME"/>
    <property type="match status" value="1"/>
</dbReference>
<dbReference type="SUPFAM" id="SSF56801">
    <property type="entry name" value="Acetyl-CoA synthetase-like"/>
    <property type="match status" value="1"/>
</dbReference>
<sequence length="515" mass="56663">MKVELNVLDFLYRAVEVFPQRLALVDDPGVQGTLGRLTYAEIGQRVKGMASTLDAMGYKVGDRIGIVSPNAGKFLISYFGVSGYGRILVPINYRLNAEEVQYIVGHSGTRLLLIDPEYADVFSGVKVEQKLILDGTEDKELFAPLREGASVPEWLGDEDFACSINYTSGTTSRPKGVQMTHRNAWLNASTLGWHTTVTDRDVLLHTLPMFHCNGWGMPYAVTGMGGTHVVQRKIDGESILSNVEQEGVTLACGAPAVWAATLQGAEKRASEGRTIPGRDLMRVVAAGAPPPSRTIERIQGELGWEFIQIYGLTETSPLLTVNRRLKEWDSMDRAELARKLAMAGTPSIGVKLAEDADGEVLAQGNQIFKGYWEQPEESAKALANGWFHTGDGGLYQDGYLRILDRKKDVIITGGENVSSIEVEDVLFQHPSVAEVAVIGVPDPKWGETVKALVVLKAGATATERELQDFCRERLAHFKCPTSVEFRDELARTATGKLQKFKLRAPYWEGHDRLVN</sequence>
<dbReference type="Gene3D" id="3.40.50.12780">
    <property type="entry name" value="N-terminal domain of ligase-like"/>
    <property type="match status" value="1"/>
</dbReference>
<reference evidence="7 8" key="1">
    <citation type="submission" date="2024-07" db="EMBL/GenBank/DDBJ databases">
        <title>Draft Genome Sequence of Ferrimicrobium acidiphilum Strain YE2023, Isolated from a Pulp of Bioleach Reactor.</title>
        <authorList>
            <person name="Elkina Y.A."/>
            <person name="Bulaeva A.G."/>
            <person name="Beletsky A.V."/>
            <person name="Mardanov A.V."/>
        </authorList>
    </citation>
    <scope>NUCLEOTIDE SEQUENCE [LARGE SCALE GENOMIC DNA]</scope>
    <source>
        <strain evidence="7 8">YE2023</strain>
    </source>
</reference>
<keyword evidence="4" id="KW-0443">Lipid metabolism</keyword>
<evidence type="ECO:0000256" key="1">
    <source>
        <dbReference type="ARBA" id="ARBA00006432"/>
    </source>
</evidence>
<dbReference type="InterPro" id="IPR000873">
    <property type="entry name" value="AMP-dep_synth/lig_dom"/>
</dbReference>
<dbReference type="PANTHER" id="PTHR43859:SF4">
    <property type="entry name" value="BUTANOATE--COA LIGASE AAE1-RELATED"/>
    <property type="match status" value="1"/>
</dbReference>
<comment type="similarity">
    <text evidence="1">Belongs to the ATP-dependent AMP-binding enzyme family.</text>
</comment>
<proteinExistence type="inferred from homology"/>
<evidence type="ECO:0000259" key="6">
    <source>
        <dbReference type="Pfam" id="PF13193"/>
    </source>
</evidence>
<evidence type="ECO:0000313" key="8">
    <source>
        <dbReference type="Proteomes" id="UP001560267"/>
    </source>
</evidence>
<accession>A0ABV3Y1W8</accession>
<evidence type="ECO:0000313" key="7">
    <source>
        <dbReference type="EMBL" id="MEX6429559.1"/>
    </source>
</evidence>
<dbReference type="InterPro" id="IPR020845">
    <property type="entry name" value="AMP-binding_CS"/>
</dbReference>
<dbReference type="Proteomes" id="UP001560267">
    <property type="component" value="Unassembled WGS sequence"/>
</dbReference>
<dbReference type="InterPro" id="IPR042099">
    <property type="entry name" value="ANL_N_sf"/>
</dbReference>
<dbReference type="InterPro" id="IPR025110">
    <property type="entry name" value="AMP-bd_C"/>
</dbReference>
<name>A0ABV3Y1W8_9ACTN</name>
<protein>
    <submittedName>
        <fullName evidence="7">AMP-binding protein</fullName>
    </submittedName>
</protein>
<evidence type="ECO:0000256" key="4">
    <source>
        <dbReference type="ARBA" id="ARBA00023098"/>
    </source>
</evidence>
<dbReference type="InterPro" id="IPR045851">
    <property type="entry name" value="AMP-bd_C_sf"/>
</dbReference>
<evidence type="ECO:0000256" key="3">
    <source>
        <dbReference type="ARBA" id="ARBA00022832"/>
    </source>
</evidence>
<keyword evidence="3" id="KW-0276">Fatty acid metabolism</keyword>
<keyword evidence="2" id="KW-0436">Ligase</keyword>
<keyword evidence="8" id="KW-1185">Reference proteome</keyword>
<dbReference type="PROSITE" id="PS00455">
    <property type="entry name" value="AMP_BINDING"/>
    <property type="match status" value="1"/>
</dbReference>